<protein>
    <submittedName>
        <fullName evidence="2">Uncharacterized protein</fullName>
    </submittedName>
</protein>
<evidence type="ECO:0000313" key="2">
    <source>
        <dbReference type="EMBL" id="SHH43884.1"/>
    </source>
</evidence>
<dbReference type="Proteomes" id="UP000184520">
    <property type="component" value="Unassembled WGS sequence"/>
</dbReference>
<accession>A0A1M5SZF7</accession>
<dbReference type="Gene3D" id="3.30.2420.10">
    <property type="entry name" value="TonB"/>
    <property type="match status" value="1"/>
</dbReference>
<sequence>MGKKILILTFLLLPFLSHAEDSVEFCSEEVIPLSPLELVWPGAPAGGSEAKTISETVSLKFIVNELGVTENIEVVGSSSYVYVRGARRTIAKTKFHKPHLKCIKYMDIRYEEART</sequence>
<dbReference type="EMBL" id="FQWD01000014">
    <property type="protein sequence ID" value="SHH43884.1"/>
    <property type="molecule type" value="Genomic_DNA"/>
</dbReference>
<evidence type="ECO:0000256" key="1">
    <source>
        <dbReference type="SAM" id="SignalP"/>
    </source>
</evidence>
<gene>
    <name evidence="2" type="ORF">SAMN05216361_0132</name>
</gene>
<organism evidence="2 3">
    <name type="scientific">Marisediminitalea aggregata</name>
    <dbReference type="NCBI Taxonomy" id="634436"/>
    <lineage>
        <taxon>Bacteria</taxon>
        <taxon>Pseudomonadati</taxon>
        <taxon>Pseudomonadota</taxon>
        <taxon>Gammaproteobacteria</taxon>
        <taxon>Alteromonadales</taxon>
        <taxon>Alteromonadaceae</taxon>
        <taxon>Marisediminitalea</taxon>
    </lineage>
</organism>
<dbReference type="OrthoDB" id="6402132at2"/>
<feature type="chain" id="PRO_5012432020" evidence="1">
    <location>
        <begin position="20"/>
        <end position="115"/>
    </location>
</feature>
<name>A0A1M5SZF7_9ALTE</name>
<keyword evidence="3" id="KW-1185">Reference proteome</keyword>
<reference evidence="3" key="1">
    <citation type="submission" date="2016-11" db="EMBL/GenBank/DDBJ databases">
        <authorList>
            <person name="Varghese N."/>
            <person name="Submissions S."/>
        </authorList>
    </citation>
    <scope>NUCLEOTIDE SEQUENCE [LARGE SCALE GENOMIC DNA]</scope>
    <source>
        <strain evidence="3">CGMCC 1.8995</strain>
    </source>
</reference>
<evidence type="ECO:0000313" key="3">
    <source>
        <dbReference type="Proteomes" id="UP000184520"/>
    </source>
</evidence>
<dbReference type="RefSeq" id="WP_073325468.1">
    <property type="nucleotide sequence ID" value="NZ_FQWD01000014.1"/>
</dbReference>
<feature type="signal peptide" evidence="1">
    <location>
        <begin position="1"/>
        <end position="19"/>
    </location>
</feature>
<dbReference type="AlphaFoldDB" id="A0A1M5SZF7"/>
<proteinExistence type="predicted"/>
<keyword evidence="1" id="KW-0732">Signal</keyword>